<evidence type="ECO:0000256" key="7">
    <source>
        <dbReference type="ARBA" id="ARBA00023065"/>
    </source>
</evidence>
<reference evidence="10 11" key="1">
    <citation type="submission" date="2017-02" db="EMBL/GenBank/DDBJ databases">
        <authorList>
            <person name="Peterson S.W."/>
        </authorList>
    </citation>
    <scope>NUCLEOTIDE SEQUENCE [LARGE SCALE GENOMIC DNA]</scope>
    <source>
        <strain evidence="10 11">DSM 24412</strain>
    </source>
</reference>
<dbReference type="InterPro" id="IPR008995">
    <property type="entry name" value="Mo/tungstate-bd_C_term_dom"/>
</dbReference>
<keyword evidence="1" id="KW-0813">Transport</keyword>
<dbReference type="InterPro" id="IPR013611">
    <property type="entry name" value="Transp-assoc_OB_typ2"/>
</dbReference>
<dbReference type="GO" id="GO:0015697">
    <property type="term" value="P:quaternary ammonium group transport"/>
    <property type="evidence" value="ECO:0007669"/>
    <property type="project" value="UniProtKB-ARBA"/>
</dbReference>
<dbReference type="InterPro" id="IPR027417">
    <property type="entry name" value="P-loop_NTPase"/>
</dbReference>
<dbReference type="Proteomes" id="UP000191055">
    <property type="component" value="Unassembled WGS sequence"/>
</dbReference>
<evidence type="ECO:0000259" key="9">
    <source>
        <dbReference type="PROSITE" id="PS50893"/>
    </source>
</evidence>
<dbReference type="PROSITE" id="PS50893">
    <property type="entry name" value="ABC_TRANSPORTER_2"/>
    <property type="match status" value="1"/>
</dbReference>
<keyword evidence="4" id="KW-0547">Nucleotide-binding</keyword>
<keyword evidence="6" id="KW-0408">Iron</keyword>
<sequence length="358" mass="39899">MSIILSAKNLTKTYPGNKYRSLINFNLSVEKGQITALLGESGCGKTTALRIIAGFESSEKGEVIINNRVMANERLFTEPNNRGVGIVFQDYALFPHKTVWKNIVFGLNKLPKNEQQSVAERVLSLTGLKGYENRYPHQLSGGQKQRVALARALAPNPGVLLMDEPFSNIDSMKKNQIREEIREILKAAGTTVVFVTHDTKDVLAIADRVAVMKEGVLMQEGTPKEIFNHPANEYIAHFFGKTNIFKGDVVEKGKVESEIGVFNLSKSKDLGKSISISVRPNSFLVHTTAQTGTVPVKVKKRIFMGEYTELICNTKSGFESENDLLVHLSPDFHFPGDRLWLEVDEKNAWLMDNSESLV</sequence>
<dbReference type="FunFam" id="3.40.50.300:FF:000425">
    <property type="entry name" value="Probable ABC transporter, ATP-binding subunit"/>
    <property type="match status" value="1"/>
</dbReference>
<dbReference type="CDD" id="cd03259">
    <property type="entry name" value="ABC_Carb_Solutes_like"/>
    <property type="match status" value="1"/>
</dbReference>
<keyword evidence="2" id="KW-1003">Cell membrane</keyword>
<dbReference type="STRING" id="889453.SAMN03080601_02616"/>
<dbReference type="InterPro" id="IPR050093">
    <property type="entry name" value="ABC_SmlMolc_Importer"/>
</dbReference>
<proteinExistence type="predicted"/>
<dbReference type="AlphaFoldDB" id="A0A1T5HQG7"/>
<keyword evidence="8" id="KW-0472">Membrane</keyword>
<dbReference type="PROSITE" id="PS00211">
    <property type="entry name" value="ABC_TRANSPORTER_1"/>
    <property type="match status" value="1"/>
</dbReference>
<evidence type="ECO:0000256" key="8">
    <source>
        <dbReference type="ARBA" id="ARBA00023136"/>
    </source>
</evidence>
<keyword evidence="7" id="KW-0406">Ion transport</keyword>
<evidence type="ECO:0000256" key="5">
    <source>
        <dbReference type="ARBA" id="ARBA00022840"/>
    </source>
</evidence>
<dbReference type="EMBL" id="FUYV01000016">
    <property type="protein sequence ID" value="SKC22936.1"/>
    <property type="molecule type" value="Genomic_DNA"/>
</dbReference>
<keyword evidence="11" id="KW-1185">Reference proteome</keyword>
<keyword evidence="5 10" id="KW-0067">ATP-binding</keyword>
<dbReference type="SUPFAM" id="SSF50331">
    <property type="entry name" value="MOP-like"/>
    <property type="match status" value="1"/>
</dbReference>
<evidence type="ECO:0000256" key="3">
    <source>
        <dbReference type="ARBA" id="ARBA00022496"/>
    </source>
</evidence>
<dbReference type="PANTHER" id="PTHR42781:SF4">
    <property type="entry name" value="SPERMIDINE_PUTRESCINE IMPORT ATP-BINDING PROTEIN POTA"/>
    <property type="match status" value="1"/>
</dbReference>
<dbReference type="OrthoDB" id="1114670at2"/>
<dbReference type="RefSeq" id="WP_079558318.1">
    <property type="nucleotide sequence ID" value="NZ_CP021904.1"/>
</dbReference>
<dbReference type="GO" id="GO:0016887">
    <property type="term" value="F:ATP hydrolysis activity"/>
    <property type="evidence" value="ECO:0007669"/>
    <property type="project" value="InterPro"/>
</dbReference>
<evidence type="ECO:0000256" key="2">
    <source>
        <dbReference type="ARBA" id="ARBA00022475"/>
    </source>
</evidence>
<dbReference type="SUPFAM" id="SSF52540">
    <property type="entry name" value="P-loop containing nucleoside triphosphate hydrolases"/>
    <property type="match status" value="1"/>
</dbReference>
<gene>
    <name evidence="10" type="ORF">SAMN03080601_02616</name>
</gene>
<keyword evidence="3" id="KW-0410">Iron transport</keyword>
<evidence type="ECO:0000256" key="4">
    <source>
        <dbReference type="ARBA" id="ARBA00022741"/>
    </source>
</evidence>
<protein>
    <submittedName>
        <fullName evidence="10">Iron(III) transport system ATP-binding protein</fullName>
    </submittedName>
</protein>
<dbReference type="Pfam" id="PF00005">
    <property type="entry name" value="ABC_tran"/>
    <property type="match status" value="1"/>
</dbReference>
<dbReference type="GO" id="GO:0043190">
    <property type="term" value="C:ATP-binding cassette (ABC) transporter complex"/>
    <property type="evidence" value="ECO:0007669"/>
    <property type="project" value="InterPro"/>
</dbReference>
<dbReference type="InterPro" id="IPR017871">
    <property type="entry name" value="ABC_transporter-like_CS"/>
</dbReference>
<dbReference type="InterPro" id="IPR003593">
    <property type="entry name" value="AAA+_ATPase"/>
</dbReference>
<dbReference type="GO" id="GO:0015408">
    <property type="term" value="F:ABC-type ferric iron transporter activity"/>
    <property type="evidence" value="ECO:0007669"/>
    <property type="project" value="InterPro"/>
</dbReference>
<dbReference type="Pfam" id="PF08402">
    <property type="entry name" value="TOBE_2"/>
    <property type="match status" value="1"/>
</dbReference>
<dbReference type="InterPro" id="IPR003439">
    <property type="entry name" value="ABC_transporter-like_ATP-bd"/>
</dbReference>
<dbReference type="SMART" id="SM00382">
    <property type="entry name" value="AAA"/>
    <property type="match status" value="1"/>
</dbReference>
<dbReference type="Gene3D" id="2.40.50.100">
    <property type="match status" value="1"/>
</dbReference>
<accession>A0A1T5HQG7</accession>
<dbReference type="KEGG" id="asx:CDL62_04425"/>
<dbReference type="InterPro" id="IPR015853">
    <property type="entry name" value="ABC_transpr_FbpC"/>
</dbReference>
<evidence type="ECO:0000256" key="1">
    <source>
        <dbReference type="ARBA" id="ARBA00022448"/>
    </source>
</evidence>
<feature type="domain" description="ABC transporter" evidence="9">
    <location>
        <begin position="5"/>
        <end position="239"/>
    </location>
</feature>
<dbReference type="PANTHER" id="PTHR42781">
    <property type="entry name" value="SPERMIDINE/PUTRESCINE IMPORT ATP-BINDING PROTEIN POTA"/>
    <property type="match status" value="1"/>
</dbReference>
<dbReference type="Gene3D" id="3.40.50.300">
    <property type="entry name" value="P-loop containing nucleotide triphosphate hydrolases"/>
    <property type="match status" value="1"/>
</dbReference>
<organism evidence="10 11">
    <name type="scientific">Alkalitalea saponilacus</name>
    <dbReference type="NCBI Taxonomy" id="889453"/>
    <lineage>
        <taxon>Bacteria</taxon>
        <taxon>Pseudomonadati</taxon>
        <taxon>Bacteroidota</taxon>
        <taxon>Bacteroidia</taxon>
        <taxon>Marinilabiliales</taxon>
        <taxon>Marinilabiliaceae</taxon>
        <taxon>Alkalitalea</taxon>
    </lineage>
</organism>
<evidence type="ECO:0000256" key="6">
    <source>
        <dbReference type="ARBA" id="ARBA00023004"/>
    </source>
</evidence>
<evidence type="ECO:0000313" key="11">
    <source>
        <dbReference type="Proteomes" id="UP000191055"/>
    </source>
</evidence>
<evidence type="ECO:0000313" key="10">
    <source>
        <dbReference type="EMBL" id="SKC22936.1"/>
    </source>
</evidence>
<name>A0A1T5HQG7_9BACT</name>
<dbReference type="GO" id="GO:0005524">
    <property type="term" value="F:ATP binding"/>
    <property type="evidence" value="ECO:0007669"/>
    <property type="project" value="UniProtKB-KW"/>
</dbReference>